<comment type="caution">
    <text evidence="2">The sequence shown here is derived from an EMBL/GenBank/DDBJ whole genome shotgun (WGS) entry which is preliminary data.</text>
</comment>
<protein>
    <recommendedName>
        <fullName evidence="4">Acetoacetate decarboxylase</fullName>
    </recommendedName>
</protein>
<dbReference type="Gene3D" id="2.40.400.10">
    <property type="entry name" value="Acetoacetate decarboxylase-like"/>
    <property type="match status" value="1"/>
</dbReference>
<dbReference type="AlphaFoldDB" id="A0A117R9Z2"/>
<gene>
    <name evidence="2" type="ORF">AQJ66_28730</name>
</gene>
<evidence type="ECO:0000313" key="2">
    <source>
        <dbReference type="EMBL" id="KUN79306.1"/>
    </source>
</evidence>
<reference evidence="2 3" key="1">
    <citation type="submission" date="2015-10" db="EMBL/GenBank/DDBJ databases">
        <title>Draft genome sequence of Streptomyces bungoensis DSM 41781, type strain for the species Streptomyces bungoensis.</title>
        <authorList>
            <person name="Ruckert C."/>
            <person name="Winkler A."/>
            <person name="Kalinowski J."/>
            <person name="Kampfer P."/>
            <person name="Glaeser S."/>
        </authorList>
    </citation>
    <scope>NUCLEOTIDE SEQUENCE [LARGE SCALE GENOMIC DNA]</scope>
    <source>
        <strain evidence="2 3">DSM 41781</strain>
    </source>
</reference>
<proteinExistence type="predicted"/>
<dbReference type="SUPFAM" id="SSF53474">
    <property type="entry name" value="alpha/beta-Hydrolases"/>
    <property type="match status" value="1"/>
</dbReference>
<dbReference type="STRING" id="285568.AQJ66_28730"/>
<dbReference type="OrthoDB" id="5095936at2"/>
<dbReference type="InterPro" id="IPR029058">
    <property type="entry name" value="AB_hydrolase_fold"/>
</dbReference>
<dbReference type="InterPro" id="IPR023375">
    <property type="entry name" value="ADC_dom_sf"/>
</dbReference>
<evidence type="ECO:0000313" key="3">
    <source>
        <dbReference type="Proteomes" id="UP000053024"/>
    </source>
</evidence>
<sequence length="699" mass="74941">MRADGHAPGRPARDQHHARDAQDDEELLRRCATDVAAVADGIRQVSLRTGAALRLPAPTASARRPRTALAARWALLRALTDRRGLGGPAFTAPYPVRRTPGREDLARLVGVTALRLKIAAVLVNHPELVHDPGMRRLTAAVTAGSDPAAVRALRRLFQDRDAQRALAGLAPLMAELPAVRALLDASPPPGPDRCEGAAEAVGLTDQERQVIATEGSLLGFLRNLEVLSTDGRILVQNVRGPDGVVRYVVQAPGTAPGRPRTGSPHAGTGAWRDPAAADPPHTRYTRSVLLALREHGIPRGADLALIGHGEGGTVLLNLARDRDFCRAHRVTHVIAVGSPPDGGKPADPRTWVARIVNRHDLAALPEAGGAGAAGPSSGPRPNRYEAHYPGPSREFPACHLLRAYIAHLRTVVPEVREYADEALTPYRGTVVRTQAYRVLDRAHPPEGHPFLTLPTASVRTTTGPVDVPVRYYDSSAAHLCFPVDARTARALLPDAGRMAPSRLGGRALAVLSLYEHRCSTIGPYAEIALSLPVGDPWRPRPYDVAADLLRRLDLRRSGRHVLSLAVSSEEARTVAQELWGHKALLSGAEADLAGRALRFAAPDLGLTVEGRLGPGIPCPDADWVLYGRRGEGTVRTLVRTHGRPRLHTGTGMRLRLDTAAAEPMAGQLRRLGLDTARPLFVLACPRVLLHRSAGALLPC</sequence>
<dbReference type="SUPFAM" id="SSF160104">
    <property type="entry name" value="Acetoacetate decarboxylase-like"/>
    <property type="match status" value="1"/>
</dbReference>
<name>A0A117R9Z2_9ACTN</name>
<organism evidence="2 3">
    <name type="scientific">Streptomyces bungoensis</name>
    <dbReference type="NCBI Taxonomy" id="285568"/>
    <lineage>
        <taxon>Bacteria</taxon>
        <taxon>Bacillati</taxon>
        <taxon>Actinomycetota</taxon>
        <taxon>Actinomycetes</taxon>
        <taxon>Kitasatosporales</taxon>
        <taxon>Streptomycetaceae</taxon>
        <taxon>Streptomyces</taxon>
    </lineage>
</organism>
<evidence type="ECO:0000256" key="1">
    <source>
        <dbReference type="SAM" id="MobiDB-lite"/>
    </source>
</evidence>
<dbReference type="RefSeq" id="WP_061927895.1">
    <property type="nucleotide sequence ID" value="NZ_JBEYBH010000012.1"/>
</dbReference>
<dbReference type="EMBL" id="LMWX01000053">
    <property type="protein sequence ID" value="KUN79306.1"/>
    <property type="molecule type" value="Genomic_DNA"/>
</dbReference>
<feature type="region of interest" description="Disordered" evidence="1">
    <location>
        <begin position="1"/>
        <end position="25"/>
    </location>
</feature>
<feature type="region of interest" description="Disordered" evidence="1">
    <location>
        <begin position="252"/>
        <end position="280"/>
    </location>
</feature>
<accession>A0A117R9Z2</accession>
<evidence type="ECO:0008006" key="4">
    <source>
        <dbReference type="Google" id="ProtNLM"/>
    </source>
</evidence>
<keyword evidence="3" id="KW-1185">Reference proteome</keyword>
<dbReference type="Proteomes" id="UP000053024">
    <property type="component" value="Unassembled WGS sequence"/>
</dbReference>